<dbReference type="InterPro" id="IPR050624">
    <property type="entry name" value="HTH-type_Tx_Regulator"/>
</dbReference>
<name>A0A7W5C5T6_9BACL</name>
<feature type="DNA-binding region" description="H-T-H motif" evidence="2">
    <location>
        <begin position="25"/>
        <end position="44"/>
    </location>
</feature>
<dbReference type="PROSITE" id="PS01081">
    <property type="entry name" value="HTH_TETR_1"/>
    <property type="match status" value="1"/>
</dbReference>
<gene>
    <name evidence="4" type="ORF">FHS16_001505</name>
</gene>
<dbReference type="SUPFAM" id="SSF46689">
    <property type="entry name" value="Homeodomain-like"/>
    <property type="match status" value="1"/>
</dbReference>
<dbReference type="RefSeq" id="WP_183560413.1">
    <property type="nucleotide sequence ID" value="NZ_CBCSLB010000002.1"/>
</dbReference>
<dbReference type="PANTHER" id="PTHR43479">
    <property type="entry name" value="ACREF/ENVCD OPERON REPRESSOR-RELATED"/>
    <property type="match status" value="1"/>
</dbReference>
<feature type="domain" description="HTH tetR-type" evidence="3">
    <location>
        <begin position="2"/>
        <end position="62"/>
    </location>
</feature>
<sequence>MITTKENMCETAIQMFREHGYENISINMICNRLQVTRGSFYHHFEGKSDLLLYWFSSQARMHIKLALDIGSPKQILKKHALDYANIIEKVGHDFMYHILLAEFELQGKHFHTYFNAEGLSIDLIQKAIENNEIHSTRTPKDLLDTFVAGVIGVIVLWKLEQGQFDISKKIDLIFEVTYR</sequence>
<evidence type="ECO:0000313" key="5">
    <source>
        <dbReference type="Proteomes" id="UP000518605"/>
    </source>
</evidence>
<evidence type="ECO:0000259" key="3">
    <source>
        <dbReference type="PROSITE" id="PS50977"/>
    </source>
</evidence>
<dbReference type="EMBL" id="JACHXW010000003">
    <property type="protein sequence ID" value="MBB3151462.1"/>
    <property type="molecule type" value="Genomic_DNA"/>
</dbReference>
<proteinExistence type="predicted"/>
<reference evidence="4 5" key="1">
    <citation type="submission" date="2020-08" db="EMBL/GenBank/DDBJ databases">
        <title>Genomic Encyclopedia of Type Strains, Phase III (KMG-III): the genomes of soil and plant-associated and newly described type strains.</title>
        <authorList>
            <person name="Whitman W."/>
        </authorList>
    </citation>
    <scope>NUCLEOTIDE SEQUENCE [LARGE SCALE GENOMIC DNA]</scope>
    <source>
        <strain evidence="4 5">CECT 8234</strain>
    </source>
</reference>
<dbReference type="InterPro" id="IPR009057">
    <property type="entry name" value="Homeodomain-like_sf"/>
</dbReference>
<keyword evidence="5" id="KW-1185">Reference proteome</keyword>
<dbReference type="InterPro" id="IPR036271">
    <property type="entry name" value="Tet_transcr_reg_TetR-rel_C_sf"/>
</dbReference>
<dbReference type="PROSITE" id="PS50977">
    <property type="entry name" value="HTH_TETR_2"/>
    <property type="match status" value="1"/>
</dbReference>
<organism evidence="4 5">
    <name type="scientific">Paenibacillus endophyticus</name>
    <dbReference type="NCBI Taxonomy" id="1294268"/>
    <lineage>
        <taxon>Bacteria</taxon>
        <taxon>Bacillati</taxon>
        <taxon>Bacillota</taxon>
        <taxon>Bacilli</taxon>
        <taxon>Bacillales</taxon>
        <taxon>Paenibacillaceae</taxon>
        <taxon>Paenibacillus</taxon>
    </lineage>
</organism>
<dbReference type="PANTHER" id="PTHR43479:SF11">
    <property type="entry name" value="ACREF_ENVCD OPERON REPRESSOR-RELATED"/>
    <property type="match status" value="1"/>
</dbReference>
<dbReference type="PRINTS" id="PR00455">
    <property type="entry name" value="HTHTETR"/>
</dbReference>
<keyword evidence="1 2" id="KW-0238">DNA-binding</keyword>
<dbReference type="Gene3D" id="1.10.357.10">
    <property type="entry name" value="Tetracycline Repressor, domain 2"/>
    <property type="match status" value="1"/>
</dbReference>
<dbReference type="AlphaFoldDB" id="A0A7W5C5T6"/>
<evidence type="ECO:0000256" key="1">
    <source>
        <dbReference type="ARBA" id="ARBA00023125"/>
    </source>
</evidence>
<evidence type="ECO:0000313" key="4">
    <source>
        <dbReference type="EMBL" id="MBB3151462.1"/>
    </source>
</evidence>
<dbReference type="InterPro" id="IPR023772">
    <property type="entry name" value="DNA-bd_HTH_TetR-type_CS"/>
</dbReference>
<dbReference type="Proteomes" id="UP000518605">
    <property type="component" value="Unassembled WGS sequence"/>
</dbReference>
<dbReference type="InterPro" id="IPR001647">
    <property type="entry name" value="HTH_TetR"/>
</dbReference>
<evidence type="ECO:0000256" key="2">
    <source>
        <dbReference type="PROSITE-ProRule" id="PRU00335"/>
    </source>
</evidence>
<dbReference type="SUPFAM" id="SSF48498">
    <property type="entry name" value="Tetracyclin repressor-like, C-terminal domain"/>
    <property type="match status" value="1"/>
</dbReference>
<dbReference type="GO" id="GO:0003677">
    <property type="term" value="F:DNA binding"/>
    <property type="evidence" value="ECO:0007669"/>
    <property type="project" value="UniProtKB-UniRule"/>
</dbReference>
<comment type="caution">
    <text evidence="4">The sequence shown here is derived from an EMBL/GenBank/DDBJ whole genome shotgun (WGS) entry which is preliminary data.</text>
</comment>
<protein>
    <submittedName>
        <fullName evidence="4">AcrR family transcriptional regulator</fullName>
    </submittedName>
</protein>
<accession>A0A7W5C5T6</accession>
<dbReference type="Pfam" id="PF00440">
    <property type="entry name" value="TetR_N"/>
    <property type="match status" value="1"/>
</dbReference>